<proteinExistence type="predicted"/>
<protein>
    <submittedName>
        <fullName evidence="1">Uncharacterized protein</fullName>
    </submittedName>
</protein>
<gene>
    <name evidence="1" type="ORF">MJO28_014651</name>
</gene>
<reference evidence="1 2" key="3">
    <citation type="journal article" date="2022" name="Microbiol. Spectr.">
        <title>Folding features and dynamics of 3D genome architecture in plant fungal pathogens.</title>
        <authorList>
            <person name="Xia C."/>
        </authorList>
    </citation>
    <scope>NUCLEOTIDE SEQUENCE [LARGE SCALE GENOMIC DNA]</scope>
    <source>
        <strain evidence="1 2">93-210</strain>
    </source>
</reference>
<name>A0ACC0DUC5_9BASI</name>
<accession>A0ACC0DUC5</accession>
<evidence type="ECO:0000313" key="1">
    <source>
        <dbReference type="EMBL" id="KAI7939072.1"/>
    </source>
</evidence>
<sequence>MEMLLEKAIKAQEEGNKKDADRFLLLLENFTRGNGTASPRLNQPSQPNTHPETPAQAQQQTIAVVPAKRKISEPKTKRKQRGVIPLTIFNWIWQEAVLVYHSQNTPKEEKSDKGIVTYKGKPDPEELRQTHSEWTLNHACFRETMRKYKCPVLARWLKLHKDNCDRLREKSGFMTALRYDIIIRRNTIAFRTENNGKESFSNISIFKTDTAETVYTESRNFEELSFHNNPYARGGVRADWDPLTGMRRAPIKTESSSTKHKESLHPQAIGPGPAPTTTRASRNDRTTGPRRLQG</sequence>
<dbReference type="Proteomes" id="UP001060170">
    <property type="component" value="Chromosome 15"/>
</dbReference>
<comment type="caution">
    <text evidence="1">The sequence shown here is derived from an EMBL/GenBank/DDBJ whole genome shotgun (WGS) entry which is preliminary data.</text>
</comment>
<reference evidence="2" key="2">
    <citation type="journal article" date="2018" name="Mol. Plant Microbe Interact.">
        <title>Genome sequence resources for the wheat stripe rust pathogen (Puccinia striiformis f. sp. tritici) and the barley stripe rust pathogen (Puccinia striiformis f. sp. hordei).</title>
        <authorList>
            <person name="Xia C."/>
            <person name="Wang M."/>
            <person name="Yin C."/>
            <person name="Cornejo O.E."/>
            <person name="Hulbert S.H."/>
            <person name="Chen X."/>
        </authorList>
    </citation>
    <scope>NUCLEOTIDE SEQUENCE [LARGE SCALE GENOMIC DNA]</scope>
    <source>
        <strain evidence="2">93-210</strain>
    </source>
</reference>
<evidence type="ECO:0000313" key="2">
    <source>
        <dbReference type="Proteomes" id="UP001060170"/>
    </source>
</evidence>
<organism evidence="1 2">
    <name type="scientific">Puccinia striiformis f. sp. tritici</name>
    <dbReference type="NCBI Taxonomy" id="168172"/>
    <lineage>
        <taxon>Eukaryota</taxon>
        <taxon>Fungi</taxon>
        <taxon>Dikarya</taxon>
        <taxon>Basidiomycota</taxon>
        <taxon>Pucciniomycotina</taxon>
        <taxon>Pucciniomycetes</taxon>
        <taxon>Pucciniales</taxon>
        <taxon>Pucciniaceae</taxon>
        <taxon>Puccinia</taxon>
    </lineage>
</organism>
<dbReference type="EMBL" id="CM045879">
    <property type="protein sequence ID" value="KAI7939072.1"/>
    <property type="molecule type" value="Genomic_DNA"/>
</dbReference>
<keyword evidence="2" id="KW-1185">Reference proteome</keyword>
<reference evidence="2" key="1">
    <citation type="journal article" date="2018" name="BMC Genomics">
        <title>Genomic insights into host adaptation between the wheat stripe rust pathogen (Puccinia striiformis f. sp. tritici) and the barley stripe rust pathogen (Puccinia striiformis f. sp. hordei).</title>
        <authorList>
            <person name="Xia C."/>
            <person name="Wang M."/>
            <person name="Yin C."/>
            <person name="Cornejo O.E."/>
            <person name="Hulbert S.H."/>
            <person name="Chen X."/>
        </authorList>
    </citation>
    <scope>NUCLEOTIDE SEQUENCE [LARGE SCALE GENOMIC DNA]</scope>
    <source>
        <strain evidence="2">93-210</strain>
    </source>
</reference>